<feature type="chain" id="PRO_5038031781" evidence="1">
    <location>
        <begin position="25"/>
        <end position="732"/>
    </location>
</feature>
<feature type="signal peptide" evidence="1">
    <location>
        <begin position="1"/>
        <end position="24"/>
    </location>
</feature>
<accession>A0A926F491</accession>
<feature type="domain" description="DUF3857" evidence="2">
    <location>
        <begin position="96"/>
        <end position="257"/>
    </location>
</feature>
<dbReference type="RefSeq" id="WP_262435010.1">
    <property type="nucleotide sequence ID" value="NZ_JACRTF010000001.1"/>
</dbReference>
<dbReference type="InterPro" id="IPR024618">
    <property type="entry name" value="DUF3857"/>
</dbReference>
<evidence type="ECO:0000313" key="3">
    <source>
        <dbReference type="EMBL" id="MBC8593903.1"/>
    </source>
</evidence>
<protein>
    <submittedName>
        <fullName evidence="3">DUF3857 domain-containing protein</fullName>
    </submittedName>
</protein>
<dbReference type="Proteomes" id="UP000651085">
    <property type="component" value="Unassembled WGS sequence"/>
</dbReference>
<dbReference type="Gene3D" id="2.60.40.3140">
    <property type="match status" value="1"/>
</dbReference>
<reference evidence="3" key="1">
    <citation type="submission" date="2020-08" db="EMBL/GenBank/DDBJ databases">
        <title>Genome public.</title>
        <authorList>
            <person name="Liu C."/>
            <person name="Sun Q."/>
        </authorList>
    </citation>
    <scope>NUCLEOTIDE SEQUENCE</scope>
    <source>
        <strain evidence="3">N12</strain>
    </source>
</reference>
<name>A0A926F491_9BACT</name>
<keyword evidence="4" id="KW-1185">Reference proteome</keyword>
<dbReference type="Gene3D" id="2.60.120.1130">
    <property type="match status" value="1"/>
</dbReference>
<gene>
    <name evidence="3" type="ORF">H8744_11735</name>
</gene>
<keyword evidence="1" id="KW-0732">Signal</keyword>
<proteinExistence type="predicted"/>
<evidence type="ECO:0000259" key="2">
    <source>
        <dbReference type="Pfam" id="PF12969"/>
    </source>
</evidence>
<dbReference type="EMBL" id="JACRTF010000001">
    <property type="protein sequence ID" value="MBC8593903.1"/>
    <property type="molecule type" value="Genomic_DNA"/>
</dbReference>
<evidence type="ECO:0000313" key="4">
    <source>
        <dbReference type="Proteomes" id="UP000651085"/>
    </source>
</evidence>
<dbReference type="Pfam" id="PF12969">
    <property type="entry name" value="DUF3857"/>
    <property type="match status" value="1"/>
</dbReference>
<dbReference type="AlphaFoldDB" id="A0A926F491"/>
<organism evidence="3 4">
    <name type="scientific">Jilunia laotingensis</name>
    <dbReference type="NCBI Taxonomy" id="2763675"/>
    <lineage>
        <taxon>Bacteria</taxon>
        <taxon>Pseudomonadati</taxon>
        <taxon>Bacteroidota</taxon>
        <taxon>Bacteroidia</taxon>
        <taxon>Bacteroidales</taxon>
        <taxon>Bacteroidaceae</taxon>
        <taxon>Jilunia</taxon>
    </lineage>
</organism>
<comment type="caution">
    <text evidence="3">The sequence shown here is derived from an EMBL/GenBank/DDBJ whole genome shotgun (WGS) entry which is preliminary data.</text>
</comment>
<sequence>MKFNVITRIVSVFLLLLLPVSSWAENYDEYARRVREEVWSWSLPEFEKRDIPDEYKNESAVLLAVYNRLNATGKNKFNWGKFMMATGAISKEIIAEEVYRAMVRINDKAALDEFSEFDYQMEKKQMSGMSRNRQRIVFGARIIKPDGTVHEVDPDEAVNVTRGKKDKEDRQKLAIPDLQIGDILDYFFHEEIRLEDARLEPYIYCFVDRYPILNYTVHCEIARKLTTEYRSMNGAPRFIESSDADGNIVLDATAANLPKQQDASLWYVPMRQSPMICMNVLDNNLAFEYKPKNARKSGVYGNLPVAAVQQDAFYLMDRMARDNYMSCGYMVNKVRKMAKQYQKSHPGITEQQLMDYLYEALIFNWPSDPNYGSKRFVVCLHKLMESFDLSYMVGLVTGRNMERMDDLFQMYDVSFLLMRKGDKKAYMYPDMYDASGVLPDGFEGEPVVLIPAKNMDYGAGSLFLKDTLPASLAVANQFRVKMDVSLKDDNPLELSIERNMELTGGMKAPFQNLLLNYEDWDKAMRRRLEIPASLIEEYTREHRKYVDNLIERLEEDRKGLKKSYLTEVAIYHEQEPKEIMTYRLVCPGVVADSAVLVYDVKYVMENMVKKAGENLLLSIGQLIGCQLNLNENGRNRTEDVYMPCARLFNYEITFTLPDGYHINEGSLDKLKVNVRNRCGFFTSDIVLTDRKLVMKIQKQYMNAYEPVSHWPQLLELIDATSGFYSQVMVLRK</sequence>
<evidence type="ECO:0000256" key="1">
    <source>
        <dbReference type="SAM" id="SignalP"/>
    </source>
</evidence>